<dbReference type="PANTHER" id="PTHR31541">
    <property type="entry name" value="B3 DOMAIN PLANT PROTEIN-RELATED"/>
    <property type="match status" value="1"/>
</dbReference>
<evidence type="ECO:0000313" key="2">
    <source>
        <dbReference type="Proteomes" id="UP001634007"/>
    </source>
</evidence>
<organism evidence="1 2">
    <name type="scientific">Eucalyptus globulus</name>
    <name type="common">Tasmanian blue gum</name>
    <dbReference type="NCBI Taxonomy" id="34317"/>
    <lineage>
        <taxon>Eukaryota</taxon>
        <taxon>Viridiplantae</taxon>
        <taxon>Streptophyta</taxon>
        <taxon>Embryophyta</taxon>
        <taxon>Tracheophyta</taxon>
        <taxon>Spermatophyta</taxon>
        <taxon>Magnoliopsida</taxon>
        <taxon>eudicotyledons</taxon>
        <taxon>Gunneridae</taxon>
        <taxon>Pentapetalae</taxon>
        <taxon>rosids</taxon>
        <taxon>malvids</taxon>
        <taxon>Myrtales</taxon>
        <taxon>Myrtaceae</taxon>
        <taxon>Myrtoideae</taxon>
        <taxon>Eucalypteae</taxon>
        <taxon>Eucalyptus</taxon>
    </lineage>
</organism>
<dbReference type="InterPro" id="IPR005508">
    <property type="entry name" value="At2g31720-like"/>
</dbReference>
<comment type="caution">
    <text evidence="1">The sequence shown here is derived from an EMBL/GenBank/DDBJ whole genome shotgun (WGS) entry which is preliminary data.</text>
</comment>
<dbReference type="EMBL" id="JBJKBG010000009">
    <property type="protein sequence ID" value="KAL3722035.1"/>
    <property type="molecule type" value="Genomic_DNA"/>
</dbReference>
<dbReference type="Pfam" id="PF03754">
    <property type="entry name" value="At2g31720-like"/>
    <property type="match status" value="1"/>
</dbReference>
<sequence length="208" mass="23669">MVCLQSANSLSKGEEEREMELDLTSLHLLADTASLVSEGKLRLAPSAFDRDDEKKFSVRDHHFWANRSQKLNSDPIVRNKKLSQAFDSTETHECGRLLKKPKKTQKSGLAALIGPSELPTVFMDKVMDMRGRDVRLVVEKVFSATDMNPSQSRLSIPKSQVLQGFLSDQEILRKALRFLSVTPKWSYGSKFFSYVLTERWNAVTLLYK</sequence>
<keyword evidence="2" id="KW-1185">Reference proteome</keyword>
<proteinExistence type="predicted"/>
<dbReference type="PANTHER" id="PTHR31541:SF25">
    <property type="entry name" value="GAMMA-GLIADIN B"/>
    <property type="match status" value="1"/>
</dbReference>
<dbReference type="AlphaFoldDB" id="A0ABD3J624"/>
<gene>
    <name evidence="1" type="ORF">ACJRO7_034394</name>
</gene>
<dbReference type="Proteomes" id="UP001634007">
    <property type="component" value="Unassembled WGS sequence"/>
</dbReference>
<evidence type="ECO:0000313" key="1">
    <source>
        <dbReference type="EMBL" id="KAL3722035.1"/>
    </source>
</evidence>
<reference evidence="1 2" key="1">
    <citation type="submission" date="2024-11" db="EMBL/GenBank/DDBJ databases">
        <title>Chromosome-level genome assembly of Eucalyptus globulus Labill. provides insights into its genome evolution.</title>
        <authorList>
            <person name="Li X."/>
        </authorList>
    </citation>
    <scope>NUCLEOTIDE SEQUENCE [LARGE SCALE GENOMIC DNA]</scope>
    <source>
        <strain evidence="1">CL2024</strain>
        <tissue evidence="1">Fresh tender leaves</tissue>
    </source>
</reference>
<name>A0ABD3J624_EUCGL</name>
<accession>A0ABD3J624</accession>
<protein>
    <submittedName>
        <fullName evidence="1">Uncharacterized protein</fullName>
    </submittedName>
</protein>